<reference evidence="1" key="1">
    <citation type="submission" date="2021-08" db="EMBL/GenBank/DDBJ databases">
        <authorList>
            <person name="Nwanade C."/>
            <person name="Wang M."/>
            <person name="Masoudi A."/>
            <person name="Yu Z."/>
            <person name="Liu J."/>
        </authorList>
    </citation>
    <scope>NUCLEOTIDE SEQUENCE</scope>
    <source>
        <strain evidence="1">S056</strain>
    </source>
</reference>
<proteinExistence type="predicted"/>
<sequence>MTTFVGLSGLPRIRLSATSQAPGLARQATEAARNMSPLLRFGARFSDAADKCYMSKELSLIHLARRVGYGLEAHRRKTWVGGRLINWMTKMDPDFVPLSGAVIRSAINAVGDDVPDNLDAGENYELRLDFALDLLERMKSRAVTEEWSL</sequence>
<evidence type="ECO:0000313" key="2">
    <source>
        <dbReference type="Proteomes" id="UP001057991"/>
    </source>
</evidence>
<dbReference type="Proteomes" id="UP001057991">
    <property type="component" value="Chromosome"/>
</dbReference>
<protein>
    <submittedName>
        <fullName evidence="1">Uncharacterized protein</fullName>
    </submittedName>
</protein>
<dbReference type="EMBL" id="CP080776">
    <property type="protein sequence ID" value="UWP96683.1"/>
    <property type="molecule type" value="Genomic_DNA"/>
</dbReference>
<dbReference type="RefSeq" id="WP_259786833.1">
    <property type="nucleotide sequence ID" value="NZ_CP080774.1"/>
</dbReference>
<organism evidence="1 2">
    <name type="scientific">Aliiroseovarius crassostreae</name>
    <dbReference type="NCBI Taxonomy" id="154981"/>
    <lineage>
        <taxon>Bacteria</taxon>
        <taxon>Pseudomonadati</taxon>
        <taxon>Pseudomonadota</taxon>
        <taxon>Alphaproteobacteria</taxon>
        <taxon>Rhodobacterales</taxon>
        <taxon>Paracoccaceae</taxon>
        <taxon>Aliiroseovarius</taxon>
    </lineage>
</organism>
<evidence type="ECO:0000313" key="1">
    <source>
        <dbReference type="EMBL" id="UWP96683.1"/>
    </source>
</evidence>
<accession>A0A9Q9HAS1</accession>
<dbReference type="AlphaFoldDB" id="A0A9Q9HAS1"/>
<gene>
    <name evidence="1" type="ORF">K3X48_06825</name>
</gene>
<name>A0A9Q9HAS1_9RHOB</name>